<dbReference type="Pfam" id="PF00117">
    <property type="entry name" value="GATase"/>
    <property type="match status" value="1"/>
</dbReference>
<sequence length="288" mass="32139">MTAQTLRICMLNADVPVPAVANTRAPTYGRIFHHLLLSAATTLKITPSITITSTDFDVTRNEYPTSLSEFDAIVISGSASSAYDDLPWIRKLTTWVRSAYACHPRVKIFGSCFGHQLVCHALLGAYGVKVEKDGKGWELGVKEITLHDRFRKTFGKGLEGQKEVVDALRLQFVHHDHVVIPEMDALPASWMTVGNTWHCAVQGVYEGGRVFTLQGHFEFDRFVNSETIKFFFPTWQPKVLEETLEMIDADDDSVVAATMVLEFFLNDVEQKTATYAVAGGLLTPPLRE</sequence>
<keyword evidence="2" id="KW-0315">Glutamine amidotransferase</keyword>
<keyword evidence="2" id="KW-0808">Transferase</keyword>
<dbReference type="GO" id="GO:0005829">
    <property type="term" value="C:cytosol"/>
    <property type="evidence" value="ECO:0007669"/>
    <property type="project" value="TreeGrafter"/>
</dbReference>
<dbReference type="PANTHER" id="PTHR42695:SF6">
    <property type="entry name" value="GLUTAMINE AMIDOTRANSFERASE DOMAIN-CONTAINING PROTEIN"/>
    <property type="match status" value="1"/>
</dbReference>
<dbReference type="InterPro" id="IPR029062">
    <property type="entry name" value="Class_I_gatase-like"/>
</dbReference>
<evidence type="ECO:0000313" key="2">
    <source>
        <dbReference type="EMBL" id="KAF1835598.1"/>
    </source>
</evidence>
<gene>
    <name evidence="2" type="ORF">BDW02DRAFT_567924</name>
</gene>
<dbReference type="AlphaFoldDB" id="A0A6A5KEE4"/>
<evidence type="ECO:0000313" key="3">
    <source>
        <dbReference type="Proteomes" id="UP000800040"/>
    </source>
</evidence>
<dbReference type="InterPro" id="IPR017926">
    <property type="entry name" value="GATASE"/>
</dbReference>
<proteinExistence type="predicted"/>
<dbReference type="Gene3D" id="3.40.50.880">
    <property type="match status" value="1"/>
</dbReference>
<dbReference type="SUPFAM" id="SSF52317">
    <property type="entry name" value="Class I glutamine amidotransferase-like"/>
    <property type="match status" value="1"/>
</dbReference>
<dbReference type="Proteomes" id="UP000800040">
    <property type="component" value="Unassembled WGS sequence"/>
</dbReference>
<dbReference type="CDD" id="cd01741">
    <property type="entry name" value="GATase1_1"/>
    <property type="match status" value="1"/>
</dbReference>
<evidence type="ECO:0000259" key="1">
    <source>
        <dbReference type="Pfam" id="PF00117"/>
    </source>
</evidence>
<protein>
    <submittedName>
        <fullName evidence="2">Class I glutamine amidotransferase-like protein</fullName>
    </submittedName>
</protein>
<keyword evidence="3" id="KW-1185">Reference proteome</keyword>
<dbReference type="OrthoDB" id="1669814at2759"/>
<name>A0A6A5KEE4_9PLEO</name>
<dbReference type="GO" id="GO:0016740">
    <property type="term" value="F:transferase activity"/>
    <property type="evidence" value="ECO:0007669"/>
    <property type="project" value="UniProtKB-KW"/>
</dbReference>
<organism evidence="2 3">
    <name type="scientific">Decorospora gaudefroyi</name>
    <dbReference type="NCBI Taxonomy" id="184978"/>
    <lineage>
        <taxon>Eukaryota</taxon>
        <taxon>Fungi</taxon>
        <taxon>Dikarya</taxon>
        <taxon>Ascomycota</taxon>
        <taxon>Pezizomycotina</taxon>
        <taxon>Dothideomycetes</taxon>
        <taxon>Pleosporomycetidae</taxon>
        <taxon>Pleosporales</taxon>
        <taxon>Pleosporineae</taxon>
        <taxon>Pleosporaceae</taxon>
        <taxon>Decorospora</taxon>
    </lineage>
</organism>
<reference evidence="2" key="1">
    <citation type="submission" date="2020-01" db="EMBL/GenBank/DDBJ databases">
        <authorList>
            <consortium name="DOE Joint Genome Institute"/>
            <person name="Haridas S."/>
            <person name="Albert R."/>
            <person name="Binder M."/>
            <person name="Bloem J."/>
            <person name="Labutti K."/>
            <person name="Salamov A."/>
            <person name="Andreopoulos B."/>
            <person name="Baker S.E."/>
            <person name="Barry K."/>
            <person name="Bills G."/>
            <person name="Bluhm B.H."/>
            <person name="Cannon C."/>
            <person name="Castanera R."/>
            <person name="Culley D.E."/>
            <person name="Daum C."/>
            <person name="Ezra D."/>
            <person name="Gonzalez J.B."/>
            <person name="Henrissat B."/>
            <person name="Kuo A."/>
            <person name="Liang C."/>
            <person name="Lipzen A."/>
            <person name="Lutzoni F."/>
            <person name="Magnuson J."/>
            <person name="Mondo S."/>
            <person name="Nolan M."/>
            <person name="Ohm R."/>
            <person name="Pangilinan J."/>
            <person name="Park H.-J."/>
            <person name="Ramirez L."/>
            <person name="Alfaro M."/>
            <person name="Sun H."/>
            <person name="Tritt A."/>
            <person name="Yoshinaga Y."/>
            <person name="Zwiers L.-H."/>
            <person name="Turgeon B.G."/>
            <person name="Goodwin S.B."/>
            <person name="Spatafora J.W."/>
            <person name="Crous P.W."/>
            <person name="Grigoriev I.V."/>
        </authorList>
    </citation>
    <scope>NUCLEOTIDE SEQUENCE</scope>
    <source>
        <strain evidence="2">P77</strain>
    </source>
</reference>
<dbReference type="InterPro" id="IPR044992">
    <property type="entry name" value="ChyE-like"/>
</dbReference>
<accession>A0A6A5KEE4</accession>
<feature type="domain" description="Glutamine amidotransferase" evidence="1">
    <location>
        <begin position="33"/>
        <end position="220"/>
    </location>
</feature>
<dbReference type="EMBL" id="ML975285">
    <property type="protein sequence ID" value="KAF1835598.1"/>
    <property type="molecule type" value="Genomic_DNA"/>
</dbReference>
<dbReference type="PROSITE" id="PS51273">
    <property type="entry name" value="GATASE_TYPE_1"/>
    <property type="match status" value="1"/>
</dbReference>
<dbReference type="PANTHER" id="PTHR42695">
    <property type="entry name" value="GLUTAMINE AMIDOTRANSFERASE YLR126C-RELATED"/>
    <property type="match status" value="1"/>
</dbReference>
<dbReference type="GO" id="GO:0005634">
    <property type="term" value="C:nucleus"/>
    <property type="evidence" value="ECO:0007669"/>
    <property type="project" value="TreeGrafter"/>
</dbReference>